<feature type="compositionally biased region" description="Basic residues" evidence="1">
    <location>
        <begin position="69"/>
        <end position="78"/>
    </location>
</feature>
<feature type="compositionally biased region" description="Polar residues" evidence="1">
    <location>
        <begin position="224"/>
        <end position="246"/>
    </location>
</feature>
<reference evidence="2 3" key="1">
    <citation type="journal article" date="2020" name="Cell">
        <title>Large-Scale Comparative Analyses of Tick Genomes Elucidate Their Genetic Diversity and Vector Capacities.</title>
        <authorList>
            <consortium name="Tick Genome and Microbiome Consortium (TIGMIC)"/>
            <person name="Jia N."/>
            <person name="Wang J."/>
            <person name="Shi W."/>
            <person name="Du L."/>
            <person name="Sun Y."/>
            <person name="Zhan W."/>
            <person name="Jiang J.F."/>
            <person name="Wang Q."/>
            <person name="Zhang B."/>
            <person name="Ji P."/>
            <person name="Bell-Sakyi L."/>
            <person name="Cui X.M."/>
            <person name="Yuan T.T."/>
            <person name="Jiang B.G."/>
            <person name="Yang W.F."/>
            <person name="Lam T.T."/>
            <person name="Chang Q.C."/>
            <person name="Ding S.J."/>
            <person name="Wang X.J."/>
            <person name="Zhu J.G."/>
            <person name="Ruan X.D."/>
            <person name="Zhao L."/>
            <person name="Wei J.T."/>
            <person name="Ye R.Z."/>
            <person name="Que T.C."/>
            <person name="Du C.H."/>
            <person name="Zhou Y.H."/>
            <person name="Cheng J.X."/>
            <person name="Dai P.F."/>
            <person name="Guo W.B."/>
            <person name="Han X.H."/>
            <person name="Huang E.J."/>
            <person name="Li L.F."/>
            <person name="Wei W."/>
            <person name="Gao Y.C."/>
            <person name="Liu J.Z."/>
            <person name="Shao H.Z."/>
            <person name="Wang X."/>
            <person name="Wang C.C."/>
            <person name="Yang T.C."/>
            <person name="Huo Q.B."/>
            <person name="Li W."/>
            <person name="Chen H.Y."/>
            <person name="Chen S.E."/>
            <person name="Zhou L.G."/>
            <person name="Ni X.B."/>
            <person name="Tian J.H."/>
            <person name="Sheng Y."/>
            <person name="Liu T."/>
            <person name="Pan Y.S."/>
            <person name="Xia L.Y."/>
            <person name="Li J."/>
            <person name="Zhao F."/>
            <person name="Cao W.C."/>
        </authorList>
    </citation>
    <scope>NUCLEOTIDE SEQUENCE [LARGE SCALE GENOMIC DNA]</scope>
    <source>
        <strain evidence="2">HaeL-2018</strain>
    </source>
</reference>
<evidence type="ECO:0000256" key="1">
    <source>
        <dbReference type="SAM" id="MobiDB-lite"/>
    </source>
</evidence>
<evidence type="ECO:0000313" key="3">
    <source>
        <dbReference type="Proteomes" id="UP000821853"/>
    </source>
</evidence>
<feature type="compositionally biased region" description="Polar residues" evidence="1">
    <location>
        <begin position="34"/>
        <end position="46"/>
    </location>
</feature>
<organism evidence="2 3">
    <name type="scientific">Haemaphysalis longicornis</name>
    <name type="common">Bush tick</name>
    <dbReference type="NCBI Taxonomy" id="44386"/>
    <lineage>
        <taxon>Eukaryota</taxon>
        <taxon>Metazoa</taxon>
        <taxon>Ecdysozoa</taxon>
        <taxon>Arthropoda</taxon>
        <taxon>Chelicerata</taxon>
        <taxon>Arachnida</taxon>
        <taxon>Acari</taxon>
        <taxon>Parasitiformes</taxon>
        <taxon>Ixodida</taxon>
        <taxon>Ixodoidea</taxon>
        <taxon>Ixodidae</taxon>
        <taxon>Haemaphysalinae</taxon>
        <taxon>Haemaphysalis</taxon>
    </lineage>
</organism>
<evidence type="ECO:0000313" key="2">
    <source>
        <dbReference type="EMBL" id="KAH9383875.1"/>
    </source>
</evidence>
<sequence>MDGMQLEWQELGELFTRLLRCMSSQDKRPKALSTDVTRPATAQASDLSVADVETPASHSDTTTLSGSSSRRKKPRRAGIARADHLWAADAEVAAPMYQAIISQSSSSGPKKSRDRKKAKQKDPPQAEKALNAVSDSLVKQDHRDAASLRRRPSATPSTQPPPQGLVREQQQTQKVAMPYSRYQTALPPGEVAVVQGDFKPPVDQRPDRGTLLPPRSGLVAAVNDATSQPPTQQPQNRGTAPPSSKPETVVMKALPLVLGGGKWGYVVDVTKLYEVGRCVRDIGAARAIVEVRASAVERIGVRREKGDAGLPVVAEDICVRLKEGPVFLFWKGSVDDVVGCGLCHLIPRKESTGRMHTMYVWGSSGH</sequence>
<keyword evidence="3" id="KW-1185">Reference proteome</keyword>
<feature type="compositionally biased region" description="Basic and acidic residues" evidence="1">
    <location>
        <begin position="138"/>
        <end position="147"/>
    </location>
</feature>
<dbReference type="Proteomes" id="UP000821853">
    <property type="component" value="Unassembled WGS sequence"/>
</dbReference>
<accession>A0A9J6H869</accession>
<name>A0A9J6H869_HAELO</name>
<feature type="region of interest" description="Disordered" evidence="1">
    <location>
        <begin position="194"/>
        <end position="247"/>
    </location>
</feature>
<feature type="region of interest" description="Disordered" evidence="1">
    <location>
        <begin position="101"/>
        <end position="174"/>
    </location>
</feature>
<dbReference type="EMBL" id="JABSTR010001276">
    <property type="protein sequence ID" value="KAH9383875.1"/>
    <property type="molecule type" value="Genomic_DNA"/>
</dbReference>
<proteinExistence type="predicted"/>
<gene>
    <name evidence="2" type="ORF">HPB48_025698</name>
</gene>
<protein>
    <submittedName>
        <fullName evidence="2">Uncharacterized protein</fullName>
    </submittedName>
</protein>
<dbReference type="VEuPathDB" id="VectorBase:HLOH_061458"/>
<feature type="compositionally biased region" description="Basic residues" evidence="1">
    <location>
        <begin position="110"/>
        <end position="119"/>
    </location>
</feature>
<feature type="region of interest" description="Disordered" evidence="1">
    <location>
        <begin position="26"/>
        <end position="78"/>
    </location>
</feature>
<comment type="caution">
    <text evidence="2">The sequence shown here is derived from an EMBL/GenBank/DDBJ whole genome shotgun (WGS) entry which is preliminary data.</text>
</comment>
<dbReference type="AlphaFoldDB" id="A0A9J6H869"/>